<sequence>MMKIKVLQIRISERFQHPDECLVNDFLDRHEIIQMNAKLIEDETNYWSILIYYKNKSASTVPQKFFVASEKELSEDEKLIFSELRKWRMSKSKDLRLMPFMICHNTHLFSIAKYKPQTAEELLHIKGFNESKIKKYGLEIIEVLQNV</sequence>
<gene>
    <name evidence="2" type="ORF">ACM44_11320</name>
</gene>
<dbReference type="PROSITE" id="PS50967">
    <property type="entry name" value="HRDC"/>
    <property type="match status" value="1"/>
</dbReference>
<organism evidence="2 3">
    <name type="scientific">Chryseobacterium koreense CCUG 49689</name>
    <dbReference type="NCBI Taxonomy" id="1304281"/>
    <lineage>
        <taxon>Bacteria</taxon>
        <taxon>Pseudomonadati</taxon>
        <taxon>Bacteroidota</taxon>
        <taxon>Flavobacteriia</taxon>
        <taxon>Flavobacteriales</taxon>
        <taxon>Weeksellaceae</taxon>
        <taxon>Chryseobacterium group</taxon>
        <taxon>Chryseobacterium</taxon>
    </lineage>
</organism>
<accession>A0A0J7IXF4</accession>
<feature type="domain" description="HRDC" evidence="1">
    <location>
        <begin position="74"/>
        <end position="147"/>
    </location>
</feature>
<dbReference type="Proteomes" id="UP000035900">
    <property type="component" value="Unassembled WGS sequence"/>
</dbReference>
<dbReference type="STRING" id="1304281.ACM44_11320"/>
<dbReference type="Pfam" id="PF00570">
    <property type="entry name" value="HRDC"/>
    <property type="match status" value="1"/>
</dbReference>
<name>A0A0J7IXF4_9FLAO</name>
<evidence type="ECO:0000313" key="2">
    <source>
        <dbReference type="EMBL" id="KMQ70642.1"/>
    </source>
</evidence>
<comment type="caution">
    <text evidence="2">The sequence shown here is derived from an EMBL/GenBank/DDBJ whole genome shotgun (WGS) entry which is preliminary data.</text>
</comment>
<evidence type="ECO:0000313" key="3">
    <source>
        <dbReference type="Proteomes" id="UP000035900"/>
    </source>
</evidence>
<dbReference type="GO" id="GO:0003676">
    <property type="term" value="F:nucleic acid binding"/>
    <property type="evidence" value="ECO:0007669"/>
    <property type="project" value="InterPro"/>
</dbReference>
<protein>
    <recommendedName>
        <fullName evidence="1">HRDC domain-containing protein</fullName>
    </recommendedName>
</protein>
<proteinExistence type="predicted"/>
<dbReference type="InterPro" id="IPR002121">
    <property type="entry name" value="HRDC_dom"/>
</dbReference>
<dbReference type="Gene3D" id="1.10.150.80">
    <property type="entry name" value="HRDC domain"/>
    <property type="match status" value="1"/>
</dbReference>
<dbReference type="AlphaFoldDB" id="A0A0J7IXF4"/>
<dbReference type="GO" id="GO:0000166">
    <property type="term" value="F:nucleotide binding"/>
    <property type="evidence" value="ECO:0007669"/>
    <property type="project" value="InterPro"/>
</dbReference>
<dbReference type="SUPFAM" id="SSF47819">
    <property type="entry name" value="HRDC-like"/>
    <property type="match status" value="1"/>
</dbReference>
<dbReference type="PATRIC" id="fig|1304281.5.peg.2429"/>
<dbReference type="EMBL" id="LFNG01000015">
    <property type="protein sequence ID" value="KMQ70642.1"/>
    <property type="molecule type" value="Genomic_DNA"/>
</dbReference>
<dbReference type="InterPro" id="IPR044876">
    <property type="entry name" value="HRDC_dom_sf"/>
</dbReference>
<evidence type="ECO:0000259" key="1">
    <source>
        <dbReference type="PROSITE" id="PS50967"/>
    </source>
</evidence>
<reference evidence="2 3" key="1">
    <citation type="journal article" date="2004" name="Int. J. Syst. Evol. Microbiol.">
        <title>Kaistella koreensis gen. nov., sp. nov., a novel member of the Chryseobacterium-Bergeyella-Riemerella branch.</title>
        <authorList>
            <person name="Kim M.K."/>
            <person name="Im W.T."/>
            <person name="Shin Y.K."/>
            <person name="Lim J.H."/>
            <person name="Kim S.H."/>
            <person name="Lee B.C."/>
            <person name="Park M.Y."/>
            <person name="Lee K.Y."/>
            <person name="Lee S.T."/>
        </authorList>
    </citation>
    <scope>NUCLEOTIDE SEQUENCE [LARGE SCALE GENOMIC DNA]</scope>
    <source>
        <strain evidence="2 3">CCUG 49689</strain>
    </source>
</reference>
<keyword evidence="3" id="KW-1185">Reference proteome</keyword>
<dbReference type="InterPro" id="IPR010997">
    <property type="entry name" value="HRDC-like_sf"/>
</dbReference>